<evidence type="ECO:0000259" key="1">
    <source>
        <dbReference type="Pfam" id="PF00144"/>
    </source>
</evidence>
<protein>
    <submittedName>
        <fullName evidence="3">Beta-lactamase/transpeptidase-like protein</fullName>
    </submittedName>
</protein>
<evidence type="ECO:0000313" key="3">
    <source>
        <dbReference type="EMBL" id="KAK0648682.1"/>
    </source>
</evidence>
<dbReference type="PANTHER" id="PTHR22935">
    <property type="entry name" value="PENICILLIN-BINDING PROTEIN"/>
    <property type="match status" value="1"/>
</dbReference>
<dbReference type="Pfam" id="PF00144">
    <property type="entry name" value="Beta-lactamase"/>
    <property type="match status" value="1"/>
</dbReference>
<keyword evidence="4" id="KW-1185">Reference proteome</keyword>
<reference evidence="3" key="1">
    <citation type="submission" date="2023-06" db="EMBL/GenBank/DDBJ databases">
        <title>Genome-scale phylogeny and comparative genomics of the fungal order Sordariales.</title>
        <authorList>
            <consortium name="Lawrence Berkeley National Laboratory"/>
            <person name="Hensen N."/>
            <person name="Bonometti L."/>
            <person name="Westerberg I."/>
            <person name="Brannstrom I.O."/>
            <person name="Guillou S."/>
            <person name="Cros-Aarteil S."/>
            <person name="Calhoun S."/>
            <person name="Haridas S."/>
            <person name="Kuo A."/>
            <person name="Mondo S."/>
            <person name="Pangilinan J."/>
            <person name="Riley R."/>
            <person name="Labutti K."/>
            <person name="Andreopoulos B."/>
            <person name="Lipzen A."/>
            <person name="Chen C."/>
            <person name="Yanf M."/>
            <person name="Daum C."/>
            <person name="Ng V."/>
            <person name="Clum A."/>
            <person name="Steindorff A."/>
            <person name="Ohm R."/>
            <person name="Martin F."/>
            <person name="Silar P."/>
            <person name="Natvig D."/>
            <person name="Lalanne C."/>
            <person name="Gautier V."/>
            <person name="Ament-Velasquez S.L."/>
            <person name="Kruys A."/>
            <person name="Hutchinson M.I."/>
            <person name="Powell A.J."/>
            <person name="Barry K."/>
            <person name="Miller A.N."/>
            <person name="Grigoriev I.V."/>
            <person name="Debuchy R."/>
            <person name="Gladieux P."/>
            <person name="Thoren M.H."/>
            <person name="Johannesson H."/>
        </authorList>
    </citation>
    <scope>NUCLEOTIDE SEQUENCE</scope>
    <source>
        <strain evidence="3">SMH2532-1</strain>
    </source>
</reference>
<accession>A0AA40CS46</accession>
<dbReference type="InterPro" id="IPR058664">
    <property type="entry name" value="ARB_00930-like_C"/>
</dbReference>
<proteinExistence type="predicted"/>
<sequence>MGKLTFPDALGDYSVATNSTRLPGFRPLLDYETIKCGTGSLRPCTRAEALQSALTIFPFSSAFNTPNYSNMAFQILAYAVENITGTAFPDLVRKQLLEPLNLRNTFLTLPPNTTTNAAITDGWTQDFGGLSPSAGYYLSASDLTTLGTSILSSTLLPPVLTRKWLKPLTHTSSLLTSLGRPWEIIRARVPISTTSKTTRIVDIYTKQGGGATYTSLIALSPAHNLGISILTAGPTSGPDFRAIKSLALETFIPAAEQAARDTAGTNFAGNYTLGANSSLDLGLHPDEPGLYIRKLVSNGVDILALAGQLKNVAAGSKMAAWLYPMGLAGRAFSGTEVAFRATFGAVGVPAAEDCGSWASADQLRYGGYPADLALFGVAGGGAVSSVRFPMLNEISFRKSGGTGEGIFGPFE</sequence>
<dbReference type="Proteomes" id="UP001174936">
    <property type="component" value="Unassembled WGS sequence"/>
</dbReference>
<dbReference type="InterPro" id="IPR012338">
    <property type="entry name" value="Beta-lactam/transpept-like"/>
</dbReference>
<dbReference type="InterPro" id="IPR001466">
    <property type="entry name" value="Beta-lactam-related"/>
</dbReference>
<feature type="domain" description="Beta-lactamase-like ARB-00930-like C-terminal" evidence="2">
    <location>
        <begin position="259"/>
        <end position="393"/>
    </location>
</feature>
<dbReference type="Gene3D" id="3.40.710.10">
    <property type="entry name" value="DD-peptidase/beta-lactamase superfamily"/>
    <property type="match status" value="1"/>
</dbReference>
<evidence type="ECO:0000259" key="2">
    <source>
        <dbReference type="Pfam" id="PF26335"/>
    </source>
</evidence>
<dbReference type="AlphaFoldDB" id="A0AA40CS46"/>
<dbReference type="EMBL" id="JAULSV010000003">
    <property type="protein sequence ID" value="KAK0648682.1"/>
    <property type="molecule type" value="Genomic_DNA"/>
</dbReference>
<dbReference type="PANTHER" id="PTHR22935:SF97">
    <property type="entry name" value="BETA-LACTAMASE-RELATED DOMAIN-CONTAINING PROTEIN"/>
    <property type="match status" value="1"/>
</dbReference>
<dbReference type="InterPro" id="IPR051478">
    <property type="entry name" value="Beta-lactamase-like_AB/R"/>
</dbReference>
<dbReference type="SUPFAM" id="SSF56601">
    <property type="entry name" value="beta-lactamase/transpeptidase-like"/>
    <property type="match status" value="1"/>
</dbReference>
<feature type="domain" description="Beta-lactamase-related" evidence="1">
    <location>
        <begin position="30"/>
        <end position="247"/>
    </location>
</feature>
<gene>
    <name evidence="3" type="ORF">B0T16DRAFT_118244</name>
</gene>
<dbReference type="Pfam" id="PF26335">
    <property type="entry name" value="ARB_00930_C"/>
    <property type="match status" value="1"/>
</dbReference>
<name>A0AA40CS46_9PEZI</name>
<comment type="caution">
    <text evidence="3">The sequence shown here is derived from an EMBL/GenBank/DDBJ whole genome shotgun (WGS) entry which is preliminary data.</text>
</comment>
<evidence type="ECO:0000313" key="4">
    <source>
        <dbReference type="Proteomes" id="UP001174936"/>
    </source>
</evidence>
<organism evidence="3 4">
    <name type="scientific">Cercophora newfieldiana</name>
    <dbReference type="NCBI Taxonomy" id="92897"/>
    <lineage>
        <taxon>Eukaryota</taxon>
        <taxon>Fungi</taxon>
        <taxon>Dikarya</taxon>
        <taxon>Ascomycota</taxon>
        <taxon>Pezizomycotina</taxon>
        <taxon>Sordariomycetes</taxon>
        <taxon>Sordariomycetidae</taxon>
        <taxon>Sordariales</taxon>
        <taxon>Lasiosphaeriaceae</taxon>
        <taxon>Cercophora</taxon>
    </lineage>
</organism>